<proteinExistence type="predicted"/>
<evidence type="ECO:0000313" key="3">
    <source>
        <dbReference type="Proteomes" id="UP000008370"/>
    </source>
</evidence>
<dbReference type="AlphaFoldDB" id="K5UMV5"/>
<dbReference type="HOGENOM" id="CLU_1661408_0_0_1"/>
<sequence length="159" mass="17717">MANLAGFVRHQSFSVLYSEYVPHQTTPASSRSPTPDSAQVSTSSLSITTSARIILCGRRRRWVTYRYYSRDGGVDECLGETITRMCSKVDGACDEPGCSFKKGEHELRYTHGGIRILLNISKASRSDPQLEGDEELPEMWESCVVCGKQSTRVRMQDGT</sequence>
<feature type="region of interest" description="Disordered" evidence="1">
    <location>
        <begin position="24"/>
        <end position="43"/>
    </location>
</feature>
<gene>
    <name evidence="2" type="ORF">PHACADRAFT_262987</name>
</gene>
<evidence type="ECO:0000313" key="2">
    <source>
        <dbReference type="EMBL" id="EKM51041.1"/>
    </source>
</evidence>
<name>K5UMV5_PHACS</name>
<reference evidence="2 3" key="1">
    <citation type="journal article" date="2012" name="BMC Genomics">
        <title>Comparative genomics of the white-rot fungi, Phanerochaete carnosa and P. chrysosporium, to elucidate the genetic basis of the distinct wood types they colonize.</title>
        <authorList>
            <person name="Suzuki H."/>
            <person name="MacDonald J."/>
            <person name="Syed K."/>
            <person name="Salamov A."/>
            <person name="Hori C."/>
            <person name="Aerts A."/>
            <person name="Henrissat B."/>
            <person name="Wiebenga A."/>
            <person name="vanKuyk P.A."/>
            <person name="Barry K."/>
            <person name="Lindquist E."/>
            <person name="LaButti K."/>
            <person name="Lapidus A."/>
            <person name="Lucas S."/>
            <person name="Coutinho P."/>
            <person name="Gong Y."/>
            <person name="Samejima M."/>
            <person name="Mahadevan R."/>
            <person name="Abou-Zaid M."/>
            <person name="de Vries R.P."/>
            <person name="Igarashi K."/>
            <person name="Yadav J.S."/>
            <person name="Grigoriev I.V."/>
            <person name="Master E.R."/>
        </authorList>
    </citation>
    <scope>NUCLEOTIDE SEQUENCE [LARGE SCALE GENOMIC DNA]</scope>
    <source>
        <strain evidence="2 3">HHB-10118-sp</strain>
    </source>
</reference>
<dbReference type="STRING" id="650164.K5UMV5"/>
<organism evidence="2 3">
    <name type="scientific">Phanerochaete carnosa (strain HHB-10118-sp)</name>
    <name type="common">White-rot fungus</name>
    <name type="synonym">Peniophora carnosa</name>
    <dbReference type="NCBI Taxonomy" id="650164"/>
    <lineage>
        <taxon>Eukaryota</taxon>
        <taxon>Fungi</taxon>
        <taxon>Dikarya</taxon>
        <taxon>Basidiomycota</taxon>
        <taxon>Agaricomycotina</taxon>
        <taxon>Agaricomycetes</taxon>
        <taxon>Polyporales</taxon>
        <taxon>Phanerochaetaceae</taxon>
        <taxon>Phanerochaete</taxon>
    </lineage>
</organism>
<dbReference type="GeneID" id="18918435"/>
<dbReference type="RefSeq" id="XP_007400200.1">
    <property type="nucleotide sequence ID" value="XM_007400138.1"/>
</dbReference>
<accession>K5UMV5</accession>
<evidence type="ECO:0000256" key="1">
    <source>
        <dbReference type="SAM" id="MobiDB-lite"/>
    </source>
</evidence>
<dbReference type="InParanoid" id="K5UMV5"/>
<dbReference type="OrthoDB" id="10599223at2759"/>
<dbReference type="Proteomes" id="UP000008370">
    <property type="component" value="Unassembled WGS sequence"/>
</dbReference>
<dbReference type="KEGG" id="pco:PHACADRAFT_262987"/>
<protein>
    <submittedName>
        <fullName evidence="2">Uncharacterized protein</fullName>
    </submittedName>
</protein>
<keyword evidence="3" id="KW-1185">Reference proteome</keyword>
<dbReference type="EMBL" id="JH930477">
    <property type="protein sequence ID" value="EKM51041.1"/>
    <property type="molecule type" value="Genomic_DNA"/>
</dbReference>